<accession>A0ABP1S9R3</accession>
<evidence type="ECO:0000256" key="2">
    <source>
        <dbReference type="SAM" id="SignalP"/>
    </source>
</evidence>
<feature type="region of interest" description="Disordered" evidence="1">
    <location>
        <begin position="461"/>
        <end position="524"/>
    </location>
</feature>
<feature type="region of interest" description="Disordered" evidence="1">
    <location>
        <begin position="143"/>
        <end position="171"/>
    </location>
</feature>
<evidence type="ECO:0000313" key="3">
    <source>
        <dbReference type="EMBL" id="CAL8147522.1"/>
    </source>
</evidence>
<protein>
    <submittedName>
        <fullName evidence="3">Uncharacterized protein</fullName>
    </submittedName>
</protein>
<feature type="chain" id="PRO_5046694602" evidence="2">
    <location>
        <begin position="24"/>
        <end position="920"/>
    </location>
</feature>
<name>A0ABP1S9R3_9HEXA</name>
<feature type="signal peptide" evidence="2">
    <location>
        <begin position="1"/>
        <end position="23"/>
    </location>
</feature>
<feature type="compositionally biased region" description="Low complexity" evidence="1">
    <location>
        <begin position="557"/>
        <end position="611"/>
    </location>
</feature>
<feature type="compositionally biased region" description="Low complexity" evidence="1">
    <location>
        <begin position="474"/>
        <end position="496"/>
    </location>
</feature>
<dbReference type="Proteomes" id="UP001642540">
    <property type="component" value="Unassembled WGS sequence"/>
</dbReference>
<feature type="compositionally biased region" description="Polar residues" evidence="1">
    <location>
        <begin position="144"/>
        <end position="171"/>
    </location>
</feature>
<evidence type="ECO:0000313" key="4">
    <source>
        <dbReference type="Proteomes" id="UP001642540"/>
    </source>
</evidence>
<dbReference type="EMBL" id="CAXLJM020000166">
    <property type="protein sequence ID" value="CAL8147522.1"/>
    <property type="molecule type" value="Genomic_DNA"/>
</dbReference>
<feature type="compositionally biased region" description="Polar residues" evidence="1">
    <location>
        <begin position="331"/>
        <end position="342"/>
    </location>
</feature>
<sequence>MGSSKHFTIALLCVVLYSLRSDAKEGNGNGRRASLGELFGIPDDSTAEPFSLPSSLPTGNSFVFTHPITTNEPFLDGAENILGTPSRRKVFRRTRRRRKKMKTSTESADLSLSTSTERVRTTQVEVTQAPTRNPNFKIEVVPFNSDQSGSTTESDFTSSSATPSTGRLTNPVNIFKPGHYTRHQSNRKRVKPKSTLWKNQNFSMELFDTDATDEISVSNVDKRESNNMFSMKPTALSRLPDMNTEESTNPFVNTSLPISTELHNSLQFTLQVLHPLLNSDSVLTGKEPKIPEDKTVAVTHSLSSSVADTPIAPDLRFLPTHLRKSHPLLSSEDSITNSNTFSKVGPRVNAFPHGMHSINNRPSTSTSTTTTEKSRSRGRTSSTTTTSTTTPKSTTTRTTTLPTTTSTWRRITSTERSTTVPSGRRTSIVPIRTHGTTPKSKDGPMGNLRITEIVYPTVVQSVPDSSNSHNRVNSPSTSTTPTTTKPSTTSSVRTPSIYDHSDHRSPPLILMGTDTSASEMDKGSIESPPAFDDLLLEELVKGYNPGLMHMEQQVTYRTTPSTTTSTTTTTTTTPPPTTTTRRTTTTTPTTTTRRTTTTTRPTTTTTTTTTTVAPSPPPPPKVSDDETNQLLQLLSLLQQQQQPQIPAITVPQTTEAIKTSTVGKLDDELLKNLALLDNLLSPTAKTMIKEAVDSGTTEKIKAAQNAPGEGLSDADLKAIYMLLDSMSSTTARPAPTTTTTTPKPTIHPALQGMLTMLTNPWSDIQKMRAQQGQGQNLPQAQPTAAKPLFSIPQPPQPVPTTSSFDLLSQLFNLNPQTEKPKANPMADLGLGSLFGNFLPKRQSNNNEATSGSNQLLSFFQPEPAKPVSPPPSGPYYWFDVNAFLGNDPTSGSTSGFRPKMGTRDYFLKVRKRRDSMERYR</sequence>
<gene>
    <name evidence="3" type="ORF">ODALV1_LOCUS31159</name>
</gene>
<feature type="compositionally biased region" description="Low complexity" evidence="1">
    <location>
        <begin position="113"/>
        <end position="127"/>
    </location>
</feature>
<feature type="compositionally biased region" description="Basic residues" evidence="1">
    <location>
        <begin position="91"/>
        <end position="102"/>
    </location>
</feature>
<keyword evidence="2" id="KW-0732">Signal</keyword>
<evidence type="ECO:0000256" key="1">
    <source>
        <dbReference type="SAM" id="MobiDB-lite"/>
    </source>
</evidence>
<reference evidence="3 4" key="1">
    <citation type="submission" date="2024-08" db="EMBL/GenBank/DDBJ databases">
        <authorList>
            <person name="Cucini C."/>
            <person name="Frati F."/>
        </authorList>
    </citation>
    <scope>NUCLEOTIDE SEQUENCE [LARGE SCALE GENOMIC DNA]</scope>
</reference>
<organism evidence="3 4">
    <name type="scientific">Orchesella dallaii</name>
    <dbReference type="NCBI Taxonomy" id="48710"/>
    <lineage>
        <taxon>Eukaryota</taxon>
        <taxon>Metazoa</taxon>
        <taxon>Ecdysozoa</taxon>
        <taxon>Arthropoda</taxon>
        <taxon>Hexapoda</taxon>
        <taxon>Collembola</taxon>
        <taxon>Entomobryomorpha</taxon>
        <taxon>Entomobryoidea</taxon>
        <taxon>Orchesellidae</taxon>
        <taxon>Orchesellinae</taxon>
        <taxon>Orchesella</taxon>
    </lineage>
</organism>
<proteinExistence type="predicted"/>
<feature type="compositionally biased region" description="Low complexity" evidence="1">
    <location>
        <begin position="379"/>
        <end position="419"/>
    </location>
</feature>
<feature type="region of interest" description="Disordered" evidence="1">
    <location>
        <begin position="91"/>
        <end position="127"/>
    </location>
</feature>
<comment type="caution">
    <text evidence="3">The sequence shown here is derived from an EMBL/GenBank/DDBJ whole genome shotgun (WGS) entry which is preliminary data.</text>
</comment>
<feature type="compositionally biased region" description="Polar residues" evidence="1">
    <location>
        <begin position="461"/>
        <end position="473"/>
    </location>
</feature>
<feature type="region of interest" description="Disordered" evidence="1">
    <location>
        <begin position="555"/>
        <end position="624"/>
    </location>
</feature>
<keyword evidence="4" id="KW-1185">Reference proteome</keyword>
<feature type="region of interest" description="Disordered" evidence="1">
    <location>
        <begin position="329"/>
        <end position="447"/>
    </location>
</feature>